<evidence type="ECO:0000313" key="3">
    <source>
        <dbReference type="Proteomes" id="UP000626109"/>
    </source>
</evidence>
<feature type="compositionally biased region" description="Basic and acidic residues" evidence="1">
    <location>
        <begin position="76"/>
        <end position="97"/>
    </location>
</feature>
<name>A0A813JJD0_POLGL</name>
<reference evidence="2" key="1">
    <citation type="submission" date="2021-02" db="EMBL/GenBank/DDBJ databases">
        <authorList>
            <person name="Dougan E. K."/>
            <person name="Rhodes N."/>
            <person name="Thang M."/>
            <person name="Chan C."/>
        </authorList>
    </citation>
    <scope>NUCLEOTIDE SEQUENCE</scope>
</reference>
<feature type="compositionally biased region" description="Polar residues" evidence="1">
    <location>
        <begin position="127"/>
        <end position="138"/>
    </location>
</feature>
<protein>
    <submittedName>
        <fullName evidence="2">Uncharacterized protein</fullName>
    </submittedName>
</protein>
<sequence>AKTTPLQKRDFDFRVRRFLNEFCMHSTVARVSEALALVGKYTTGKSRDDVRSWPAYLATLLRKFDPEIYTSLADRDRKTRIEQRRQKQDSTGDRIDGDLDASWSLAGQPQADGGGQSDGEEQSGSSAVSTPRNNQRGTQAAPDVQQVPRFAFQ</sequence>
<dbReference type="AlphaFoldDB" id="A0A813JJD0"/>
<proteinExistence type="predicted"/>
<dbReference type="EMBL" id="CAJNNW010025829">
    <property type="protein sequence ID" value="CAE8680180.1"/>
    <property type="molecule type" value="Genomic_DNA"/>
</dbReference>
<evidence type="ECO:0000313" key="2">
    <source>
        <dbReference type="EMBL" id="CAE8680180.1"/>
    </source>
</evidence>
<gene>
    <name evidence="2" type="ORF">PGLA2088_LOCUS21771</name>
</gene>
<dbReference type="Proteomes" id="UP000626109">
    <property type="component" value="Unassembled WGS sequence"/>
</dbReference>
<organism evidence="2 3">
    <name type="scientific">Polarella glacialis</name>
    <name type="common">Dinoflagellate</name>
    <dbReference type="NCBI Taxonomy" id="89957"/>
    <lineage>
        <taxon>Eukaryota</taxon>
        <taxon>Sar</taxon>
        <taxon>Alveolata</taxon>
        <taxon>Dinophyceae</taxon>
        <taxon>Suessiales</taxon>
        <taxon>Suessiaceae</taxon>
        <taxon>Polarella</taxon>
    </lineage>
</organism>
<feature type="region of interest" description="Disordered" evidence="1">
    <location>
        <begin position="76"/>
        <end position="153"/>
    </location>
</feature>
<evidence type="ECO:0000256" key="1">
    <source>
        <dbReference type="SAM" id="MobiDB-lite"/>
    </source>
</evidence>
<comment type="caution">
    <text evidence="2">The sequence shown here is derived from an EMBL/GenBank/DDBJ whole genome shotgun (WGS) entry which is preliminary data.</text>
</comment>
<feature type="non-terminal residue" evidence="2">
    <location>
        <position position="153"/>
    </location>
</feature>
<accession>A0A813JJD0</accession>